<dbReference type="AlphaFoldDB" id="A0A1G4BB21"/>
<dbReference type="STRING" id="1209926.A0A1G4BB21"/>
<dbReference type="GeneID" id="34559434"/>
<keyword evidence="1" id="KW-0489">Methyltransferase</keyword>
<dbReference type="GO" id="GO:0008168">
    <property type="term" value="F:methyltransferase activity"/>
    <property type="evidence" value="ECO:0007669"/>
    <property type="project" value="UniProtKB-KW"/>
</dbReference>
<dbReference type="InterPro" id="IPR029063">
    <property type="entry name" value="SAM-dependent_MTases_sf"/>
</dbReference>
<keyword evidence="2" id="KW-1185">Reference proteome</keyword>
<organism evidence="1 2">
    <name type="scientific">Colletotrichum orchidophilum</name>
    <dbReference type="NCBI Taxonomy" id="1209926"/>
    <lineage>
        <taxon>Eukaryota</taxon>
        <taxon>Fungi</taxon>
        <taxon>Dikarya</taxon>
        <taxon>Ascomycota</taxon>
        <taxon>Pezizomycotina</taxon>
        <taxon>Sordariomycetes</taxon>
        <taxon>Hypocreomycetidae</taxon>
        <taxon>Glomerellales</taxon>
        <taxon>Glomerellaceae</taxon>
        <taxon>Colletotrichum</taxon>
    </lineage>
</organism>
<dbReference type="EMBL" id="MJBS01000046">
    <property type="protein sequence ID" value="OHE98492.1"/>
    <property type="molecule type" value="Genomic_DNA"/>
</dbReference>
<reference evidence="1 2" key="1">
    <citation type="submission" date="2016-09" db="EMBL/GenBank/DDBJ databases">
        <authorList>
            <person name="Capua I."/>
            <person name="De Benedictis P."/>
            <person name="Joannis T."/>
            <person name="Lombin L.H."/>
            <person name="Cattoli G."/>
        </authorList>
    </citation>
    <scope>NUCLEOTIDE SEQUENCE [LARGE SCALE GENOMIC DNA]</scope>
    <source>
        <strain evidence="1 2">IMI 309357</strain>
    </source>
</reference>
<gene>
    <name evidence="1" type="ORF">CORC01_06283</name>
</gene>
<dbReference type="Proteomes" id="UP000176998">
    <property type="component" value="Unassembled WGS sequence"/>
</dbReference>
<dbReference type="GO" id="GO:0032259">
    <property type="term" value="P:methylation"/>
    <property type="evidence" value="ECO:0007669"/>
    <property type="project" value="UniProtKB-KW"/>
</dbReference>
<keyword evidence="1" id="KW-0808">Transferase</keyword>
<proteinExistence type="predicted"/>
<dbReference type="Gene3D" id="3.40.50.150">
    <property type="entry name" value="Vaccinia Virus protein VP39"/>
    <property type="match status" value="1"/>
</dbReference>
<protein>
    <submittedName>
        <fullName evidence="1">UMTA methyltransferase</fullName>
    </submittedName>
</protein>
<dbReference type="OrthoDB" id="2013972at2759"/>
<dbReference type="SUPFAM" id="SSF53335">
    <property type="entry name" value="S-adenosyl-L-methionine-dependent methyltransferases"/>
    <property type="match status" value="1"/>
</dbReference>
<name>A0A1G4BB21_9PEZI</name>
<evidence type="ECO:0000313" key="1">
    <source>
        <dbReference type="EMBL" id="OHE98492.1"/>
    </source>
</evidence>
<sequence length="110" mass="12267">MTLRPLLAYSIPNDDAKTERIDMCHALMVKAIGSKLYLAPLEEPKVHRIFDIGTGTKLRALEISDVLTDAEVIRNDLSAMQPSGAPSNVRFEFDDVENPLGEQAYDYIIC</sequence>
<dbReference type="RefSeq" id="XP_022475641.1">
    <property type="nucleotide sequence ID" value="XM_022617924.1"/>
</dbReference>
<accession>A0A1G4BB21</accession>
<evidence type="ECO:0000313" key="2">
    <source>
        <dbReference type="Proteomes" id="UP000176998"/>
    </source>
</evidence>
<comment type="caution">
    <text evidence="1">The sequence shown here is derived from an EMBL/GenBank/DDBJ whole genome shotgun (WGS) entry which is preliminary data.</text>
</comment>